<dbReference type="NCBIfam" id="TIGR02092">
    <property type="entry name" value="glgD"/>
    <property type="match status" value="1"/>
</dbReference>
<dbReference type="GO" id="GO:0005978">
    <property type="term" value="P:glycogen biosynthetic process"/>
    <property type="evidence" value="ECO:0007669"/>
    <property type="project" value="UniProtKB-KW"/>
</dbReference>
<dbReference type="Pfam" id="PF00483">
    <property type="entry name" value="NTP_transferase"/>
    <property type="match status" value="1"/>
</dbReference>
<dbReference type="Gene3D" id="3.90.550.10">
    <property type="entry name" value="Spore Coat Polysaccharide Biosynthesis Protein SpsA, Chain A"/>
    <property type="match status" value="1"/>
</dbReference>
<dbReference type="Proteomes" id="UP000253314">
    <property type="component" value="Unassembled WGS sequence"/>
</dbReference>
<gene>
    <name evidence="5" type="primary">glgD</name>
    <name evidence="5" type="ORF">DS031_01095</name>
</gene>
<dbReference type="InterPro" id="IPR011832">
    <property type="entry name" value="GlgDAde_trans"/>
</dbReference>
<dbReference type="SUPFAM" id="SSF51161">
    <property type="entry name" value="Trimeric LpxA-like enzymes"/>
    <property type="match status" value="1"/>
</dbReference>
<name>A0A366Y4Q6_9BACI</name>
<dbReference type="RefSeq" id="WP_113804080.1">
    <property type="nucleotide sequence ID" value="NZ_QOCW01000001.1"/>
</dbReference>
<comment type="caution">
    <text evidence="5">The sequence shown here is derived from an EMBL/GenBank/DDBJ whole genome shotgun (WGS) entry which is preliminary data.</text>
</comment>
<dbReference type="SUPFAM" id="SSF53448">
    <property type="entry name" value="Nucleotide-diphospho-sugar transferases"/>
    <property type="match status" value="1"/>
</dbReference>
<dbReference type="OrthoDB" id="9801810at2"/>
<evidence type="ECO:0000259" key="3">
    <source>
        <dbReference type="Pfam" id="PF00483"/>
    </source>
</evidence>
<dbReference type="EMBL" id="QOCW01000001">
    <property type="protein sequence ID" value="RBW71374.1"/>
    <property type="molecule type" value="Genomic_DNA"/>
</dbReference>
<evidence type="ECO:0000259" key="4">
    <source>
        <dbReference type="Pfam" id="PF24894"/>
    </source>
</evidence>
<evidence type="ECO:0000313" key="6">
    <source>
        <dbReference type="Proteomes" id="UP000253314"/>
    </source>
</evidence>
<dbReference type="GO" id="GO:0008878">
    <property type="term" value="F:glucose-1-phosphate adenylyltransferase activity"/>
    <property type="evidence" value="ECO:0007669"/>
    <property type="project" value="UniProtKB-EC"/>
</dbReference>
<evidence type="ECO:0000313" key="5">
    <source>
        <dbReference type="EMBL" id="RBW71374.1"/>
    </source>
</evidence>
<dbReference type="CDD" id="cd04651">
    <property type="entry name" value="LbH_G1P_AT_C"/>
    <property type="match status" value="1"/>
</dbReference>
<comment type="similarity">
    <text evidence="1">Belongs to the bacterial/plant glucose-1-phosphate adenylyltransferase family.</text>
</comment>
<accession>A0A366Y4Q6</accession>
<dbReference type="InterPro" id="IPR056818">
    <property type="entry name" value="GlmU/GlgC-like_hexapep"/>
</dbReference>
<dbReference type="InterPro" id="IPR005835">
    <property type="entry name" value="NTP_transferase_dom"/>
</dbReference>
<dbReference type="Gene3D" id="2.160.10.10">
    <property type="entry name" value="Hexapeptide repeat proteins"/>
    <property type="match status" value="1"/>
</dbReference>
<organism evidence="5 6">
    <name type="scientific">Bacillus taeanensis</name>
    <dbReference type="NCBI Taxonomy" id="273032"/>
    <lineage>
        <taxon>Bacteria</taxon>
        <taxon>Bacillati</taxon>
        <taxon>Bacillota</taxon>
        <taxon>Bacilli</taxon>
        <taxon>Bacillales</taxon>
        <taxon>Bacillaceae</taxon>
        <taxon>Bacillus</taxon>
    </lineage>
</organism>
<keyword evidence="5" id="KW-0548">Nucleotidyltransferase</keyword>
<protein>
    <submittedName>
        <fullName evidence="5">Glucose-1-phosphate adenylyltransferase subunit GlgD</fullName>
        <ecNumber evidence="5">2.7.7.27</ecNumber>
    </submittedName>
</protein>
<dbReference type="CDD" id="cd02508">
    <property type="entry name" value="ADP_Glucose_PP"/>
    <property type="match status" value="1"/>
</dbReference>
<dbReference type="InterPro" id="IPR029044">
    <property type="entry name" value="Nucleotide-diphossugar_trans"/>
</dbReference>
<reference evidence="5 6" key="1">
    <citation type="submission" date="2018-07" db="EMBL/GenBank/DDBJ databases">
        <title>Lottiidibacillus patelloidae gen. nov., sp. nov., isolated from the intestinal tract of a marine limpet and the reclassification of B. taeanensis BH030017T, B. algicola KMM 3737T and B. hwajinpoensis SW-72T as genus Lottiidibacillus.</title>
        <authorList>
            <person name="Liu R."/>
            <person name="Huang Z."/>
        </authorList>
    </citation>
    <scope>NUCLEOTIDE SEQUENCE [LARGE SCALE GENOMIC DNA]</scope>
    <source>
        <strain evidence="5 6">BH030017</strain>
    </source>
</reference>
<dbReference type="InterPro" id="IPR011831">
    <property type="entry name" value="ADP-Glc_PPase"/>
</dbReference>
<dbReference type="Pfam" id="PF24894">
    <property type="entry name" value="Hexapep_GlmU"/>
    <property type="match status" value="1"/>
</dbReference>
<sequence>MDQLMGVINLGNEKDLLEDLTKHRCAASVPFGGRYRLIDFTLSSFVNSGVHNVGVFATKKYRSLLDHLGSGKEWDLDRQKDGLFILPPHDSNEAYKGDIQHFHEHLPYFERSKEEYVLVTQGSTVWNIDFRHALEEHKEQNADITLVYKDYTQEETAVYHALDVDESERVQNIHLDQTVKQGDNVFLHTYLMKKSLFIELMKETFEQGKYDFVTDAIRANLSRYNVRGFHFKGYMPFIYSVDSFYKHSMDLLDANVLQQLFYNRGFIYTKVKHEPPAKYLKDSKVVNSLIANGCMIEGKVENSILFRGVKVHKGAVVRNSIIMQKGEIGEGAVLENVILDKDVKIARERILKGEETPTVIAKSSHL</sequence>
<dbReference type="InterPro" id="IPR011004">
    <property type="entry name" value="Trimer_LpxA-like_sf"/>
</dbReference>
<feature type="domain" description="Glucose-1-phosphate adenylyltransferase/Bifunctional protein GlmU-like C-terminal hexapeptide" evidence="4">
    <location>
        <begin position="275"/>
        <end position="348"/>
    </location>
</feature>
<evidence type="ECO:0000256" key="1">
    <source>
        <dbReference type="ARBA" id="ARBA00010443"/>
    </source>
</evidence>
<keyword evidence="5" id="KW-0808">Transferase</keyword>
<dbReference type="PANTHER" id="PTHR43523:SF6">
    <property type="entry name" value="GLYCOGEN BIOSYNTHESIS PROTEIN GLGD"/>
    <property type="match status" value="1"/>
</dbReference>
<feature type="domain" description="Nucleotidyl transferase" evidence="3">
    <location>
        <begin position="17"/>
        <end position="233"/>
    </location>
</feature>
<dbReference type="PANTHER" id="PTHR43523">
    <property type="entry name" value="GLUCOSE-1-PHOSPHATE ADENYLYLTRANSFERASE-RELATED"/>
    <property type="match status" value="1"/>
</dbReference>
<keyword evidence="2" id="KW-0320">Glycogen biosynthesis</keyword>
<dbReference type="AlphaFoldDB" id="A0A366Y4Q6"/>
<dbReference type="EC" id="2.7.7.27" evidence="5"/>
<keyword evidence="6" id="KW-1185">Reference proteome</keyword>
<evidence type="ECO:0000256" key="2">
    <source>
        <dbReference type="ARBA" id="ARBA00023056"/>
    </source>
</evidence>
<proteinExistence type="inferred from homology"/>